<evidence type="ECO:0000256" key="1">
    <source>
        <dbReference type="SAM" id="Phobius"/>
    </source>
</evidence>
<evidence type="ECO:0000313" key="3">
    <source>
        <dbReference type="Proteomes" id="UP000703893"/>
    </source>
</evidence>
<sequence>MNPVPAGVRIAIAMPRNAWRAAYPTMLAIGILFALAAVLEARSPDLEDWLGIGVLILIGWFALAQVAQVTVMSEIISVDQRLLTIGREAPLVGRWLGGARRSFDRTAVKNLRYEPFLVLMKPKPFWQPLLEQFKLHISGDAEPQPAICFDYQNQTVQFGIELDATESDRVIREITMRFPAMRPPR</sequence>
<name>A0A938BLH0_9BACT</name>
<organism evidence="2 3">
    <name type="scientific">Candidatus Tanganyikabacteria bacterium</name>
    <dbReference type="NCBI Taxonomy" id="2961651"/>
    <lineage>
        <taxon>Bacteria</taxon>
        <taxon>Bacillati</taxon>
        <taxon>Candidatus Sericytochromatia</taxon>
        <taxon>Candidatus Tanganyikabacteria</taxon>
    </lineage>
</organism>
<proteinExistence type="predicted"/>
<keyword evidence="1" id="KW-0812">Transmembrane</keyword>
<evidence type="ECO:0000313" key="2">
    <source>
        <dbReference type="EMBL" id="MBM3275286.1"/>
    </source>
</evidence>
<dbReference type="AlphaFoldDB" id="A0A938BLH0"/>
<feature type="transmembrane region" description="Helical" evidence="1">
    <location>
        <begin position="51"/>
        <end position="71"/>
    </location>
</feature>
<feature type="transmembrane region" description="Helical" evidence="1">
    <location>
        <begin position="21"/>
        <end position="39"/>
    </location>
</feature>
<comment type="caution">
    <text evidence="2">The sequence shown here is derived from an EMBL/GenBank/DDBJ whole genome shotgun (WGS) entry which is preliminary data.</text>
</comment>
<dbReference type="Proteomes" id="UP000703893">
    <property type="component" value="Unassembled WGS sequence"/>
</dbReference>
<keyword evidence="1" id="KW-0472">Membrane</keyword>
<accession>A0A938BLH0</accession>
<dbReference type="EMBL" id="VGJX01000516">
    <property type="protein sequence ID" value="MBM3275286.1"/>
    <property type="molecule type" value="Genomic_DNA"/>
</dbReference>
<reference evidence="2 3" key="1">
    <citation type="submission" date="2019-03" db="EMBL/GenBank/DDBJ databases">
        <title>Lake Tanganyika Metagenome-Assembled Genomes (MAGs).</title>
        <authorList>
            <person name="Tran P."/>
        </authorList>
    </citation>
    <scope>NUCLEOTIDE SEQUENCE [LARGE SCALE GENOMIC DNA]</scope>
    <source>
        <strain evidence="2">K_DeepCast_65m_m2_236</strain>
    </source>
</reference>
<gene>
    <name evidence="2" type="ORF">FJZ00_09045</name>
</gene>
<protein>
    <submittedName>
        <fullName evidence="2">Uncharacterized protein</fullName>
    </submittedName>
</protein>
<keyword evidence="1" id="KW-1133">Transmembrane helix</keyword>